<keyword evidence="1" id="KW-1133">Transmembrane helix</keyword>
<proteinExistence type="predicted"/>
<feature type="transmembrane region" description="Helical" evidence="1">
    <location>
        <begin position="270"/>
        <end position="290"/>
    </location>
</feature>
<feature type="transmembrane region" description="Helical" evidence="1">
    <location>
        <begin position="38"/>
        <end position="56"/>
    </location>
</feature>
<keyword evidence="1" id="KW-0472">Membrane</keyword>
<evidence type="ECO:0000256" key="1">
    <source>
        <dbReference type="SAM" id="Phobius"/>
    </source>
</evidence>
<evidence type="ECO:0008006" key="4">
    <source>
        <dbReference type="Google" id="ProtNLM"/>
    </source>
</evidence>
<accession>A0A1F7WKH4</accession>
<protein>
    <recommendedName>
        <fullName evidence="4">DUF2079 domain-containing protein</fullName>
    </recommendedName>
</protein>
<name>A0A1F7WKH4_9BACT</name>
<evidence type="ECO:0000313" key="2">
    <source>
        <dbReference type="EMBL" id="OGM03310.1"/>
    </source>
</evidence>
<dbReference type="Proteomes" id="UP000178735">
    <property type="component" value="Unassembled WGS sequence"/>
</dbReference>
<sequence length="539" mass="60318">MIVKTLNILSVTAIFASCLMIFLIIINQADLPFGHFTMVRPFTIVIYIAAGIYMLTHDRPGAALERISAKFRGIISDEQNFRALAGIFFVVYILETLNMWFSFRMIYDFSIFDEALFNGYSGPKFMYSNLLGQPFLAHHFSPVLIPLVPLHAISGSPYFLLLLHPLILFASMPVLRAVLKAAGGLSAFTVNFICLLYLNNPVILKTLFGGFHVEVFLPLALFSAYYFYLKDKPALYYPALLAALSVKEDVGFYLAGLAFFIAVNDKKYRYGLLTAVISISWSLAAIYIAMPYLSDESGTGYPFIGRWSAWGGGIAQILLSMAGDPAGVLKHMLAWPSIGLFSCLLFLPFLRLRAVPLFFIPWLVNSTSSSELSRQYVHYYGLPVLSFAMIAVISGLKWLLDKENEFKFKDGVLKTLCTAALVLNFAHFVFPDCGAGHFVFLQKVRELPRERTVQAAPEVYGHIGYDAKKRCLEDYTSFSADFILLPRHLHDLTRPFSTAGRFENFGAMDILAASQEKAGRYKIIFKNAGFIILEKTGGK</sequence>
<comment type="caution">
    <text evidence="2">The sequence shown here is derived from an EMBL/GenBank/DDBJ whole genome shotgun (WGS) entry which is preliminary data.</text>
</comment>
<reference evidence="2 3" key="1">
    <citation type="journal article" date="2016" name="Nat. Commun.">
        <title>Thousands of microbial genomes shed light on interconnected biogeochemical processes in an aquifer system.</title>
        <authorList>
            <person name="Anantharaman K."/>
            <person name="Brown C.T."/>
            <person name="Hug L.A."/>
            <person name="Sharon I."/>
            <person name="Castelle C.J."/>
            <person name="Probst A.J."/>
            <person name="Thomas B.C."/>
            <person name="Singh A."/>
            <person name="Wilkins M.J."/>
            <person name="Karaoz U."/>
            <person name="Brodie E.L."/>
            <person name="Williams K.H."/>
            <person name="Hubbard S.S."/>
            <person name="Banfield J.F."/>
        </authorList>
    </citation>
    <scope>NUCLEOTIDE SEQUENCE [LARGE SCALE GENOMIC DNA]</scope>
</reference>
<dbReference type="STRING" id="1817813.A2008_07275"/>
<feature type="transmembrane region" description="Helical" evidence="1">
    <location>
        <begin position="310"/>
        <end position="329"/>
    </location>
</feature>
<feature type="transmembrane region" description="Helical" evidence="1">
    <location>
        <begin position="81"/>
        <end position="101"/>
    </location>
</feature>
<feature type="transmembrane region" description="Helical" evidence="1">
    <location>
        <begin position="376"/>
        <end position="400"/>
    </location>
</feature>
<dbReference type="InterPro" id="IPR018650">
    <property type="entry name" value="STSV1_Orf64"/>
</dbReference>
<keyword evidence="1" id="KW-0812">Transmembrane</keyword>
<gene>
    <name evidence="2" type="ORF">A2008_07275</name>
</gene>
<dbReference type="AlphaFoldDB" id="A0A1F7WKH4"/>
<evidence type="ECO:0000313" key="3">
    <source>
        <dbReference type="Proteomes" id="UP000178735"/>
    </source>
</evidence>
<dbReference type="PROSITE" id="PS51257">
    <property type="entry name" value="PROKAR_LIPOPROTEIN"/>
    <property type="match status" value="1"/>
</dbReference>
<feature type="transmembrane region" description="Helical" evidence="1">
    <location>
        <begin position="158"/>
        <end position="175"/>
    </location>
</feature>
<feature type="transmembrane region" description="Helical" evidence="1">
    <location>
        <begin position="181"/>
        <end position="199"/>
    </location>
</feature>
<dbReference type="EMBL" id="MGFH01000177">
    <property type="protein sequence ID" value="OGM03310.1"/>
    <property type="molecule type" value="Genomic_DNA"/>
</dbReference>
<dbReference type="Pfam" id="PF09852">
    <property type="entry name" value="DUF2079"/>
    <property type="match status" value="1"/>
</dbReference>
<feature type="transmembrane region" description="Helical" evidence="1">
    <location>
        <begin position="341"/>
        <end position="364"/>
    </location>
</feature>
<feature type="transmembrane region" description="Helical" evidence="1">
    <location>
        <begin position="6"/>
        <end position="26"/>
    </location>
</feature>
<organism evidence="2 3">
    <name type="scientific">Candidatus Wallbacteria bacterium GWC2_49_35</name>
    <dbReference type="NCBI Taxonomy" id="1817813"/>
    <lineage>
        <taxon>Bacteria</taxon>
        <taxon>Candidatus Walliibacteriota</taxon>
    </lineage>
</organism>
<feature type="transmembrane region" description="Helical" evidence="1">
    <location>
        <begin position="211"/>
        <end position="229"/>
    </location>
</feature>